<dbReference type="SUPFAM" id="SSF46689">
    <property type="entry name" value="Homeodomain-like"/>
    <property type="match status" value="1"/>
</dbReference>
<dbReference type="Gene3D" id="1.10.10.60">
    <property type="entry name" value="Homeodomain-like"/>
    <property type="match status" value="1"/>
</dbReference>
<feature type="compositionally biased region" description="Low complexity" evidence="1">
    <location>
        <begin position="249"/>
        <end position="269"/>
    </location>
</feature>
<dbReference type="SMART" id="SM00717">
    <property type="entry name" value="SANT"/>
    <property type="match status" value="2"/>
</dbReference>
<sequence length="475" mass="49607">MDSAQGGAETSGAEEKNPTALNHSRKEDEGVGVPPQVDEGQGQVQEGGDPGSGGGEALIADLLNTLWSQEEQQRFIAACDDVLIEGGFQEANKCFQQLADSVGNDQTAMDVRNYSMNYFNKLEALHRACGSEDVLEEPDKDWTEEEDRRFESSLCRQLPILHSDDDKLWTDIANDVGTRSPLECQQRYQSLLKHLNKIAAGEPVKVKFKRAPDRGEDDLMDTDGTDAEDHLPFFERDNRILSMPPPSGPMQGPSSSSSSSHYPPSYQHPRQVPPPPSGFPHPIGVAPPQFPHPSLGGAPVGVPSSSPAELPATGARGGAEKDKQEKEKASSSRSKRERGGTAIGTTGGNSSSGGGKATSRGGGSSSSSSSAAAPQAAVSAVPPPALHGSGSDIKEDSEEEEVPLSSLRRQQPGGNAGPLGGGRASLGEPGSAAASVSSSVRNRESRAAGRSSAASGNAAATPSSTSAPKKKSKKR</sequence>
<organism evidence="3">
    <name type="scientific">Chromera velia CCMP2878</name>
    <dbReference type="NCBI Taxonomy" id="1169474"/>
    <lineage>
        <taxon>Eukaryota</taxon>
        <taxon>Sar</taxon>
        <taxon>Alveolata</taxon>
        <taxon>Colpodellida</taxon>
        <taxon>Chromeraceae</taxon>
        <taxon>Chromera</taxon>
    </lineage>
</organism>
<proteinExistence type="predicted"/>
<feature type="region of interest" description="Disordered" evidence="1">
    <location>
        <begin position="209"/>
        <end position="475"/>
    </location>
</feature>
<feature type="compositionally biased region" description="Gly residues" evidence="1">
    <location>
        <begin position="341"/>
        <end position="364"/>
    </location>
</feature>
<dbReference type="InterPro" id="IPR001005">
    <property type="entry name" value="SANT/Myb"/>
</dbReference>
<dbReference type="VEuPathDB" id="CryptoDB:Cvel_5844"/>
<dbReference type="PROSITE" id="PS50090">
    <property type="entry name" value="MYB_LIKE"/>
    <property type="match status" value="1"/>
</dbReference>
<dbReference type="EMBL" id="CDMZ01001972">
    <property type="protein sequence ID" value="CEM39963.1"/>
    <property type="molecule type" value="Genomic_DNA"/>
</dbReference>
<feature type="compositionally biased region" description="Gly residues" evidence="1">
    <location>
        <begin position="414"/>
        <end position="424"/>
    </location>
</feature>
<feature type="compositionally biased region" description="Low complexity" evidence="1">
    <location>
        <begin position="431"/>
        <end position="440"/>
    </location>
</feature>
<feature type="region of interest" description="Disordered" evidence="1">
    <location>
        <begin position="1"/>
        <end position="57"/>
    </location>
</feature>
<evidence type="ECO:0000259" key="2">
    <source>
        <dbReference type="PROSITE" id="PS50090"/>
    </source>
</evidence>
<feature type="compositionally biased region" description="Low complexity" evidence="1">
    <location>
        <begin position="448"/>
        <end position="467"/>
    </location>
</feature>
<dbReference type="InterPro" id="IPR009057">
    <property type="entry name" value="Homeodomain-like_sf"/>
</dbReference>
<evidence type="ECO:0000256" key="1">
    <source>
        <dbReference type="SAM" id="MobiDB-lite"/>
    </source>
</evidence>
<reference evidence="3" key="1">
    <citation type="submission" date="2014-11" db="EMBL/GenBank/DDBJ databases">
        <authorList>
            <person name="Otto D Thomas"/>
            <person name="Naeem Raeece"/>
        </authorList>
    </citation>
    <scope>NUCLEOTIDE SEQUENCE</scope>
</reference>
<name>A0A0G4H7T0_9ALVE</name>
<gene>
    <name evidence="3" type="ORF">Cvel_5844</name>
</gene>
<accession>A0A0G4H7T0</accession>
<evidence type="ECO:0000313" key="3">
    <source>
        <dbReference type="EMBL" id="CEM39963.1"/>
    </source>
</evidence>
<dbReference type="AlphaFoldDB" id="A0A0G4H7T0"/>
<dbReference type="CDD" id="cd00167">
    <property type="entry name" value="SANT"/>
    <property type="match status" value="1"/>
</dbReference>
<feature type="compositionally biased region" description="Basic and acidic residues" evidence="1">
    <location>
        <begin position="227"/>
        <end position="239"/>
    </location>
</feature>
<dbReference type="Pfam" id="PF00249">
    <property type="entry name" value="Myb_DNA-binding"/>
    <property type="match status" value="1"/>
</dbReference>
<protein>
    <recommendedName>
        <fullName evidence="2">Myb-like domain-containing protein</fullName>
    </recommendedName>
</protein>
<feature type="domain" description="Myb-like" evidence="2">
    <location>
        <begin position="142"/>
        <end position="192"/>
    </location>
</feature>
<feature type="compositionally biased region" description="Basic and acidic residues" evidence="1">
    <location>
        <begin position="318"/>
        <end position="330"/>
    </location>
</feature>
<feature type="compositionally biased region" description="Acidic residues" evidence="1">
    <location>
        <begin position="215"/>
        <end position="226"/>
    </location>
</feature>
<feature type="compositionally biased region" description="Low complexity" evidence="1">
    <location>
        <begin position="31"/>
        <end position="47"/>
    </location>
</feature>
<feature type="compositionally biased region" description="Low complexity" evidence="1">
    <location>
        <begin position="365"/>
        <end position="380"/>
    </location>
</feature>